<feature type="transmembrane region" description="Helical" evidence="2">
    <location>
        <begin position="233"/>
        <end position="256"/>
    </location>
</feature>
<feature type="transmembrane region" description="Helical" evidence="2">
    <location>
        <begin position="33"/>
        <end position="58"/>
    </location>
</feature>
<dbReference type="GeneID" id="30207453"/>
<organism evidence="3 4">
    <name type="scientific">Kwoniella bestiolae CBS 10118</name>
    <dbReference type="NCBI Taxonomy" id="1296100"/>
    <lineage>
        <taxon>Eukaryota</taxon>
        <taxon>Fungi</taxon>
        <taxon>Dikarya</taxon>
        <taxon>Basidiomycota</taxon>
        <taxon>Agaricomycotina</taxon>
        <taxon>Tremellomycetes</taxon>
        <taxon>Tremellales</taxon>
        <taxon>Cryptococcaceae</taxon>
        <taxon>Kwoniella</taxon>
    </lineage>
</organism>
<feature type="transmembrane region" description="Helical" evidence="2">
    <location>
        <begin position="204"/>
        <end position="227"/>
    </location>
</feature>
<dbReference type="Proteomes" id="UP000092730">
    <property type="component" value="Chromosome 2"/>
</dbReference>
<keyword evidence="2" id="KW-0472">Membrane</keyword>
<dbReference type="KEGG" id="kbi:30207453"/>
<dbReference type="RefSeq" id="XP_065725923.1">
    <property type="nucleotide sequence ID" value="XM_065869851.1"/>
</dbReference>
<evidence type="ECO:0000256" key="2">
    <source>
        <dbReference type="SAM" id="Phobius"/>
    </source>
</evidence>
<sequence length="415" mass="46200">MQRSDNKKSDSKVYVCGSIQIFSYLHGFPKDSWLAKVFVAVLGIVVTIESVVICVGLVKTSIQHPQDVAYALAFHMSPLGWVRSLTSSIIAFMTQVFMIVKFMKFFRSLSYQERSVARTDLLYRIGMSVLLLLATFCLAAGLADPIFLNEFLTGTTSSYRTYSVIFDIQFISLLVLDVMLIVLFSLKLQRSRTGFASSNRIINILLSILLRNGLLVTALQLTVVILYKMPSKGMWALVPNAIISKVYVLTVLALLIRPRDIPDKSHVEVQYSMRLASTSRDTSSRGFCQSCRNRLSTRSVQPGVVSETTQEPVNLLSFLKGSDPEDEYKINSSDWNGGKGYSQSFIEEGGSQLHSATSMRPVTNHDRGPGDIVIQVDRLEETFVSPSDQSQQALRRPRQNVMGGDFSSAPEVEST</sequence>
<gene>
    <name evidence="3" type="ORF">I302_104346</name>
</gene>
<feature type="region of interest" description="Disordered" evidence="1">
    <location>
        <begin position="382"/>
        <end position="415"/>
    </location>
</feature>
<feature type="transmembrane region" description="Helical" evidence="2">
    <location>
        <begin position="121"/>
        <end position="142"/>
    </location>
</feature>
<keyword evidence="2" id="KW-1133">Transmembrane helix</keyword>
<name>A0AAJ8K718_9TREE</name>
<evidence type="ECO:0000313" key="3">
    <source>
        <dbReference type="EMBL" id="WVW82339.1"/>
    </source>
</evidence>
<evidence type="ECO:0000313" key="4">
    <source>
        <dbReference type="Proteomes" id="UP000092730"/>
    </source>
</evidence>
<reference evidence="3" key="1">
    <citation type="submission" date="2013-07" db="EMBL/GenBank/DDBJ databases">
        <authorList>
            <consortium name="The Broad Institute Genome Sequencing Platform"/>
            <person name="Cuomo C."/>
            <person name="Litvintseva A."/>
            <person name="Chen Y."/>
            <person name="Heitman J."/>
            <person name="Sun S."/>
            <person name="Springer D."/>
            <person name="Dromer F."/>
            <person name="Young S.K."/>
            <person name="Zeng Q."/>
            <person name="Gargeya S."/>
            <person name="Fitzgerald M."/>
            <person name="Abouelleil A."/>
            <person name="Alvarado L."/>
            <person name="Berlin A.M."/>
            <person name="Chapman S.B."/>
            <person name="Dewar J."/>
            <person name="Goldberg J."/>
            <person name="Griggs A."/>
            <person name="Gujja S."/>
            <person name="Hansen M."/>
            <person name="Howarth C."/>
            <person name="Imamovic A."/>
            <person name="Larimer J."/>
            <person name="McCowan C."/>
            <person name="Murphy C."/>
            <person name="Pearson M."/>
            <person name="Priest M."/>
            <person name="Roberts A."/>
            <person name="Saif S."/>
            <person name="Shea T."/>
            <person name="Sykes S."/>
            <person name="Wortman J."/>
            <person name="Nusbaum C."/>
            <person name="Birren B."/>
        </authorList>
    </citation>
    <scope>NUCLEOTIDE SEQUENCE</scope>
    <source>
        <strain evidence="3">CBS 10118</strain>
    </source>
</reference>
<keyword evidence="4" id="KW-1185">Reference proteome</keyword>
<feature type="transmembrane region" description="Helical" evidence="2">
    <location>
        <begin position="162"/>
        <end position="184"/>
    </location>
</feature>
<protein>
    <submittedName>
        <fullName evidence="3">Uncharacterized protein</fullName>
    </submittedName>
</protein>
<proteinExistence type="predicted"/>
<reference evidence="3" key="2">
    <citation type="submission" date="2024-02" db="EMBL/GenBank/DDBJ databases">
        <title>Comparative genomics of Cryptococcus and Kwoniella reveals pathogenesis evolution and contrasting modes of karyotype evolution via chromosome fusion or intercentromeric recombination.</title>
        <authorList>
            <person name="Coelho M.A."/>
            <person name="David-Palma M."/>
            <person name="Shea T."/>
            <person name="Bowers K."/>
            <person name="McGinley-Smith S."/>
            <person name="Mohammad A.W."/>
            <person name="Gnirke A."/>
            <person name="Yurkov A.M."/>
            <person name="Nowrousian M."/>
            <person name="Sun S."/>
            <person name="Cuomo C.A."/>
            <person name="Heitman J."/>
        </authorList>
    </citation>
    <scope>NUCLEOTIDE SEQUENCE</scope>
    <source>
        <strain evidence="3">CBS 10118</strain>
    </source>
</reference>
<keyword evidence="2" id="KW-0812">Transmembrane</keyword>
<feature type="compositionally biased region" description="Polar residues" evidence="1">
    <location>
        <begin position="384"/>
        <end position="393"/>
    </location>
</feature>
<dbReference type="EMBL" id="CP144542">
    <property type="protein sequence ID" value="WVW82339.1"/>
    <property type="molecule type" value="Genomic_DNA"/>
</dbReference>
<evidence type="ECO:0000256" key="1">
    <source>
        <dbReference type="SAM" id="MobiDB-lite"/>
    </source>
</evidence>
<accession>A0AAJ8K718</accession>
<dbReference type="AlphaFoldDB" id="A0AAJ8K718"/>
<feature type="transmembrane region" description="Helical" evidence="2">
    <location>
        <begin position="78"/>
        <end position="100"/>
    </location>
</feature>